<dbReference type="Proteomes" id="UP001057402">
    <property type="component" value="Chromosome 4"/>
</dbReference>
<protein>
    <submittedName>
        <fullName evidence="1">Uncharacterized protein</fullName>
    </submittedName>
</protein>
<dbReference type="EMBL" id="CM042883">
    <property type="protein sequence ID" value="KAI4377147.1"/>
    <property type="molecule type" value="Genomic_DNA"/>
</dbReference>
<accession>A0ACB9RFE4</accession>
<organism evidence="1 2">
    <name type="scientific">Melastoma candidum</name>
    <dbReference type="NCBI Taxonomy" id="119954"/>
    <lineage>
        <taxon>Eukaryota</taxon>
        <taxon>Viridiplantae</taxon>
        <taxon>Streptophyta</taxon>
        <taxon>Embryophyta</taxon>
        <taxon>Tracheophyta</taxon>
        <taxon>Spermatophyta</taxon>
        <taxon>Magnoliopsida</taxon>
        <taxon>eudicotyledons</taxon>
        <taxon>Gunneridae</taxon>
        <taxon>Pentapetalae</taxon>
        <taxon>rosids</taxon>
        <taxon>malvids</taxon>
        <taxon>Myrtales</taxon>
        <taxon>Melastomataceae</taxon>
        <taxon>Melastomatoideae</taxon>
        <taxon>Melastomateae</taxon>
        <taxon>Melastoma</taxon>
    </lineage>
</organism>
<gene>
    <name evidence="1" type="ORF">MLD38_014827</name>
</gene>
<keyword evidence="2" id="KW-1185">Reference proteome</keyword>
<comment type="caution">
    <text evidence="1">The sequence shown here is derived from an EMBL/GenBank/DDBJ whole genome shotgun (WGS) entry which is preliminary data.</text>
</comment>
<sequence>MNVTQSQVMNIGSEFELNDVRKSVQLLLRWAWKYDKNLEEQAAELHMLTAWSQLAEVKDKIAREIMNFVRGHEVLFDQVLRQDIYANNALLMEQINLVVGVLSKGQRNSDLNSFRLCFGLVSYLYSLVTKKSVRLQVSQNLDDGRYIAVLETCQAAAKKEKLLTLLLPLAEQILNIILIHSQDGSILPDAKMSSRAIAYGTERGVGQDVNHFCGELIQVLVQLELLSEDKASHNLKVFHSSIVPNLDLFSFTAANSRIFSAGNNAKRMLVWILATIELDRLLPVSSSDLFLFASW</sequence>
<name>A0ACB9RFE4_9MYRT</name>
<evidence type="ECO:0000313" key="2">
    <source>
        <dbReference type="Proteomes" id="UP001057402"/>
    </source>
</evidence>
<proteinExistence type="predicted"/>
<reference evidence="2" key="1">
    <citation type="journal article" date="2023" name="Front. Plant Sci.">
        <title>Chromosomal-level genome assembly of Melastoma candidum provides insights into trichome evolution.</title>
        <authorList>
            <person name="Zhong Y."/>
            <person name="Wu W."/>
            <person name="Sun C."/>
            <person name="Zou P."/>
            <person name="Liu Y."/>
            <person name="Dai S."/>
            <person name="Zhou R."/>
        </authorList>
    </citation>
    <scope>NUCLEOTIDE SEQUENCE [LARGE SCALE GENOMIC DNA]</scope>
</reference>
<evidence type="ECO:0000313" key="1">
    <source>
        <dbReference type="EMBL" id="KAI4377147.1"/>
    </source>
</evidence>